<sequence>MGTLREEDEQDLMDLEETGTSSFPQNTVHMFRAIELAACYNDHQLRNLPGPRVIIHCEDTKKISTQTLFQFKSPAPIYMKQEGYLLQLR</sequence>
<feature type="region of interest" description="Disordered" evidence="1">
    <location>
        <begin position="1"/>
        <end position="21"/>
    </location>
</feature>
<accession>A0A9D4DDS6</accession>
<reference evidence="2" key="2">
    <citation type="submission" date="2020-11" db="EMBL/GenBank/DDBJ databases">
        <authorList>
            <person name="McCartney M.A."/>
            <person name="Auch B."/>
            <person name="Kono T."/>
            <person name="Mallez S."/>
            <person name="Becker A."/>
            <person name="Gohl D.M."/>
            <person name="Silverstein K.A.T."/>
            <person name="Koren S."/>
            <person name="Bechman K.B."/>
            <person name="Herman A."/>
            <person name="Abrahante J.E."/>
            <person name="Garbe J."/>
        </authorList>
    </citation>
    <scope>NUCLEOTIDE SEQUENCE</scope>
    <source>
        <strain evidence="2">Duluth1</strain>
        <tissue evidence="2">Whole animal</tissue>
    </source>
</reference>
<evidence type="ECO:0000313" key="2">
    <source>
        <dbReference type="EMBL" id="KAH3747046.1"/>
    </source>
</evidence>
<dbReference type="AlphaFoldDB" id="A0A9D4DDS6"/>
<reference evidence="2" key="1">
    <citation type="journal article" date="2019" name="bioRxiv">
        <title>The Genome of the Zebra Mussel, Dreissena polymorpha: A Resource for Invasive Species Research.</title>
        <authorList>
            <person name="McCartney M.A."/>
            <person name="Auch B."/>
            <person name="Kono T."/>
            <person name="Mallez S."/>
            <person name="Zhang Y."/>
            <person name="Obille A."/>
            <person name="Becker A."/>
            <person name="Abrahante J.E."/>
            <person name="Garbe J."/>
            <person name="Badalamenti J.P."/>
            <person name="Herman A."/>
            <person name="Mangelson H."/>
            <person name="Liachko I."/>
            <person name="Sullivan S."/>
            <person name="Sone E.D."/>
            <person name="Koren S."/>
            <person name="Silverstein K.A.T."/>
            <person name="Beckman K.B."/>
            <person name="Gohl D.M."/>
        </authorList>
    </citation>
    <scope>NUCLEOTIDE SEQUENCE</scope>
    <source>
        <strain evidence="2">Duluth1</strain>
        <tissue evidence="2">Whole animal</tissue>
    </source>
</reference>
<dbReference type="Proteomes" id="UP000828390">
    <property type="component" value="Unassembled WGS sequence"/>
</dbReference>
<organism evidence="2 3">
    <name type="scientific">Dreissena polymorpha</name>
    <name type="common">Zebra mussel</name>
    <name type="synonym">Mytilus polymorpha</name>
    <dbReference type="NCBI Taxonomy" id="45954"/>
    <lineage>
        <taxon>Eukaryota</taxon>
        <taxon>Metazoa</taxon>
        <taxon>Spiralia</taxon>
        <taxon>Lophotrochozoa</taxon>
        <taxon>Mollusca</taxon>
        <taxon>Bivalvia</taxon>
        <taxon>Autobranchia</taxon>
        <taxon>Heteroconchia</taxon>
        <taxon>Euheterodonta</taxon>
        <taxon>Imparidentia</taxon>
        <taxon>Neoheterodontei</taxon>
        <taxon>Myida</taxon>
        <taxon>Dreissenoidea</taxon>
        <taxon>Dreissenidae</taxon>
        <taxon>Dreissena</taxon>
    </lineage>
</organism>
<proteinExistence type="predicted"/>
<evidence type="ECO:0000256" key="1">
    <source>
        <dbReference type="SAM" id="MobiDB-lite"/>
    </source>
</evidence>
<dbReference type="EMBL" id="JAIWYP010000010">
    <property type="protein sequence ID" value="KAH3747046.1"/>
    <property type="molecule type" value="Genomic_DNA"/>
</dbReference>
<comment type="caution">
    <text evidence="2">The sequence shown here is derived from an EMBL/GenBank/DDBJ whole genome shotgun (WGS) entry which is preliminary data.</text>
</comment>
<gene>
    <name evidence="2" type="ORF">DPMN_181467</name>
</gene>
<protein>
    <submittedName>
        <fullName evidence="2">Uncharacterized protein</fullName>
    </submittedName>
</protein>
<keyword evidence="3" id="KW-1185">Reference proteome</keyword>
<feature type="compositionally biased region" description="Acidic residues" evidence="1">
    <location>
        <begin position="1"/>
        <end position="17"/>
    </location>
</feature>
<evidence type="ECO:0000313" key="3">
    <source>
        <dbReference type="Proteomes" id="UP000828390"/>
    </source>
</evidence>
<name>A0A9D4DDS6_DREPO</name>